<dbReference type="Proteomes" id="UP001206595">
    <property type="component" value="Unassembled WGS sequence"/>
</dbReference>
<evidence type="ECO:0000256" key="1">
    <source>
        <dbReference type="SAM" id="Phobius"/>
    </source>
</evidence>
<dbReference type="RefSeq" id="XP_051442257.1">
    <property type="nucleotide sequence ID" value="XM_051590960.1"/>
</dbReference>
<dbReference type="GeneID" id="75916303"/>
<feature type="transmembrane region" description="Helical" evidence="1">
    <location>
        <begin position="105"/>
        <end position="128"/>
    </location>
</feature>
<feature type="transmembrane region" description="Helical" evidence="1">
    <location>
        <begin position="65"/>
        <end position="93"/>
    </location>
</feature>
<dbReference type="EMBL" id="MU620943">
    <property type="protein sequence ID" value="KAI8577253.1"/>
    <property type="molecule type" value="Genomic_DNA"/>
</dbReference>
<keyword evidence="1" id="KW-0812">Transmembrane</keyword>
<accession>A0AAD5E4X3</accession>
<gene>
    <name evidence="2" type="ORF">K450DRAFT_252957</name>
</gene>
<reference evidence="2" key="1">
    <citation type="submission" date="2021-06" db="EMBL/GenBank/DDBJ databases">
        <authorList>
            <consortium name="DOE Joint Genome Institute"/>
            <person name="Mondo S.J."/>
            <person name="Amses K.R."/>
            <person name="Simmons D.R."/>
            <person name="Longcore J.E."/>
            <person name="Seto K."/>
            <person name="Alves G.H."/>
            <person name="Bonds A.E."/>
            <person name="Quandt C.A."/>
            <person name="Davis W.J."/>
            <person name="Chang Y."/>
            <person name="Letcher P.M."/>
            <person name="Powell M.J."/>
            <person name="Kuo A."/>
            <person name="Labutti K."/>
            <person name="Pangilinan J."/>
            <person name="Andreopoulos W."/>
            <person name="Tritt A."/>
            <person name="Riley R."/>
            <person name="Hundley H."/>
            <person name="Johnson J."/>
            <person name="Lipzen A."/>
            <person name="Barry K."/>
            <person name="Berbee M.L."/>
            <person name="Buchler N.E."/>
            <person name="Grigoriev I.V."/>
            <person name="Spatafora J.W."/>
            <person name="Stajich J.E."/>
            <person name="James T.Y."/>
        </authorList>
    </citation>
    <scope>NUCLEOTIDE SEQUENCE</scope>
    <source>
        <strain evidence="2">AG</strain>
    </source>
</reference>
<reference evidence="2" key="2">
    <citation type="journal article" date="2022" name="Proc. Natl. Acad. Sci. U.S.A.">
        <title>Diploid-dominant life cycles characterize the early evolution of Fungi.</title>
        <authorList>
            <person name="Amses K.R."/>
            <person name="Simmons D.R."/>
            <person name="Longcore J.E."/>
            <person name="Mondo S.J."/>
            <person name="Seto K."/>
            <person name="Jeronimo G.H."/>
            <person name="Bonds A.E."/>
            <person name="Quandt C.A."/>
            <person name="Davis W.J."/>
            <person name="Chang Y."/>
            <person name="Federici B.A."/>
            <person name="Kuo A."/>
            <person name="LaButti K."/>
            <person name="Pangilinan J."/>
            <person name="Andreopoulos W."/>
            <person name="Tritt A."/>
            <person name="Riley R."/>
            <person name="Hundley H."/>
            <person name="Johnson J."/>
            <person name="Lipzen A."/>
            <person name="Barry K."/>
            <person name="Lang B.F."/>
            <person name="Cuomo C.A."/>
            <person name="Buchler N.E."/>
            <person name="Grigoriev I.V."/>
            <person name="Spatafora J.W."/>
            <person name="Stajich J.E."/>
            <person name="James T.Y."/>
        </authorList>
    </citation>
    <scope>NUCLEOTIDE SEQUENCE</scope>
    <source>
        <strain evidence="2">AG</strain>
    </source>
</reference>
<proteinExistence type="predicted"/>
<evidence type="ECO:0000313" key="2">
    <source>
        <dbReference type="EMBL" id="KAI8577253.1"/>
    </source>
</evidence>
<keyword evidence="1" id="KW-0472">Membrane</keyword>
<keyword evidence="3" id="KW-1185">Reference proteome</keyword>
<sequence length="278" mass="31966">MNVNGWIAHEAAQRRRLRPRNPFIGKWCLCMSLRGGSTFANLVWLGLNLYLTVLSFESRSPIYSYLNYTAFMVTGVISLVFCLVTLWTLFALFQNKAHILRLSHMLTWCAVIAFLTDSFINIIVFGVLRGDYETWCLDKSRNYVDEQVTAILGNGTQITMSFNPSQNGMDLYNCHKMWEDELKLGIVVWIVFTIIYMYWAACLWSYAQKKRMELIEAHAINDQPNMMMNLPPGGDINEAAWEDSHGKSMAEGVREIYSGLRSMLNRNRVPPEETVKFG</sequence>
<evidence type="ECO:0000313" key="3">
    <source>
        <dbReference type="Proteomes" id="UP001206595"/>
    </source>
</evidence>
<feature type="transmembrane region" description="Helical" evidence="1">
    <location>
        <begin position="186"/>
        <end position="207"/>
    </location>
</feature>
<keyword evidence="1" id="KW-1133">Transmembrane helix</keyword>
<comment type="caution">
    <text evidence="2">The sequence shown here is derived from an EMBL/GenBank/DDBJ whole genome shotgun (WGS) entry which is preliminary data.</text>
</comment>
<name>A0AAD5E4X3_UMBRA</name>
<organism evidence="2 3">
    <name type="scientific">Umbelopsis ramanniana AG</name>
    <dbReference type="NCBI Taxonomy" id="1314678"/>
    <lineage>
        <taxon>Eukaryota</taxon>
        <taxon>Fungi</taxon>
        <taxon>Fungi incertae sedis</taxon>
        <taxon>Mucoromycota</taxon>
        <taxon>Mucoromycotina</taxon>
        <taxon>Umbelopsidomycetes</taxon>
        <taxon>Umbelopsidales</taxon>
        <taxon>Umbelopsidaceae</taxon>
        <taxon>Umbelopsis</taxon>
    </lineage>
</organism>
<protein>
    <submittedName>
        <fullName evidence="2">Uncharacterized protein</fullName>
    </submittedName>
</protein>
<dbReference type="AlphaFoldDB" id="A0AAD5E4X3"/>